<comment type="subcellular location">
    <subcellularLocation>
        <location evidence="1 12">Cell outer membrane</location>
        <topology evidence="1 12">Multi-pass membrane protein</topology>
    </subcellularLocation>
</comment>
<evidence type="ECO:0000256" key="3">
    <source>
        <dbReference type="ARBA" id="ARBA00022452"/>
    </source>
</evidence>
<dbReference type="PROSITE" id="PS52016">
    <property type="entry name" value="TONB_DEPENDENT_REC_3"/>
    <property type="match status" value="1"/>
</dbReference>
<evidence type="ECO:0000313" key="16">
    <source>
        <dbReference type="Proteomes" id="UP000253209"/>
    </source>
</evidence>
<dbReference type="InterPro" id="IPR011662">
    <property type="entry name" value="Secretin/TonB_short_N"/>
</dbReference>
<evidence type="ECO:0000256" key="7">
    <source>
        <dbReference type="ARBA" id="ARBA00023004"/>
    </source>
</evidence>
<keyword evidence="4" id="KW-0410">Iron transport</keyword>
<dbReference type="Pfam" id="PF07660">
    <property type="entry name" value="STN"/>
    <property type="match status" value="1"/>
</dbReference>
<evidence type="ECO:0000256" key="5">
    <source>
        <dbReference type="ARBA" id="ARBA00022692"/>
    </source>
</evidence>
<dbReference type="InterPro" id="IPR037066">
    <property type="entry name" value="Plug_dom_sf"/>
</dbReference>
<comment type="similarity">
    <text evidence="12 13">Belongs to the TonB-dependent receptor family.</text>
</comment>
<organism evidence="15 16">
    <name type="scientific">Mucilaginibacter hurinus</name>
    <dbReference type="NCBI Taxonomy" id="2201324"/>
    <lineage>
        <taxon>Bacteria</taxon>
        <taxon>Pseudomonadati</taxon>
        <taxon>Bacteroidota</taxon>
        <taxon>Sphingobacteriia</taxon>
        <taxon>Sphingobacteriales</taxon>
        <taxon>Sphingobacteriaceae</taxon>
        <taxon>Mucilaginibacter</taxon>
    </lineage>
</organism>
<keyword evidence="11 12" id="KW-0998">Cell outer membrane</keyword>
<dbReference type="SUPFAM" id="SSF49464">
    <property type="entry name" value="Carboxypeptidase regulatory domain-like"/>
    <property type="match status" value="1"/>
</dbReference>
<keyword evidence="9 12" id="KW-0472">Membrane</keyword>
<keyword evidence="4" id="KW-0406">Ion transport</keyword>
<dbReference type="InterPro" id="IPR039426">
    <property type="entry name" value="TonB-dep_rcpt-like"/>
</dbReference>
<dbReference type="InterPro" id="IPR000531">
    <property type="entry name" value="Beta-barrel_TonB"/>
</dbReference>
<dbReference type="NCBIfam" id="TIGR04057">
    <property type="entry name" value="SusC_RagA_signa"/>
    <property type="match status" value="1"/>
</dbReference>
<protein>
    <submittedName>
        <fullName evidence="15">SusC/RagA family TonB-linked outer membrane protein</fullName>
    </submittedName>
</protein>
<dbReference type="Proteomes" id="UP000253209">
    <property type="component" value="Unassembled WGS sequence"/>
</dbReference>
<keyword evidence="6" id="KW-0732">Signal</keyword>
<evidence type="ECO:0000256" key="11">
    <source>
        <dbReference type="ARBA" id="ARBA00023237"/>
    </source>
</evidence>
<dbReference type="EMBL" id="QGDC01000004">
    <property type="protein sequence ID" value="RCH55299.1"/>
    <property type="molecule type" value="Genomic_DNA"/>
</dbReference>
<dbReference type="InterPro" id="IPR008969">
    <property type="entry name" value="CarboxyPept-like_regulatory"/>
</dbReference>
<keyword evidence="5 12" id="KW-0812">Transmembrane</keyword>
<dbReference type="PANTHER" id="PTHR30069:SF29">
    <property type="entry name" value="HEMOGLOBIN AND HEMOGLOBIN-HAPTOGLOBIN-BINDING PROTEIN 1-RELATED"/>
    <property type="match status" value="1"/>
</dbReference>
<comment type="caution">
    <text evidence="15">The sequence shown here is derived from an EMBL/GenBank/DDBJ whole genome shotgun (WGS) entry which is preliminary data.</text>
</comment>
<dbReference type="GO" id="GO:0044718">
    <property type="term" value="P:siderophore transmembrane transport"/>
    <property type="evidence" value="ECO:0007669"/>
    <property type="project" value="TreeGrafter"/>
</dbReference>
<keyword evidence="10" id="KW-0675">Receptor</keyword>
<dbReference type="InterPro" id="IPR023997">
    <property type="entry name" value="TonB-dep_OMP_SusC/RagA_CS"/>
</dbReference>
<evidence type="ECO:0000259" key="14">
    <source>
        <dbReference type="SMART" id="SM00965"/>
    </source>
</evidence>
<keyword evidence="7" id="KW-0408">Iron</keyword>
<dbReference type="Gene3D" id="2.170.130.10">
    <property type="entry name" value="TonB-dependent receptor, plug domain"/>
    <property type="match status" value="1"/>
</dbReference>
<gene>
    <name evidence="15" type="ORF">DJ568_08945</name>
</gene>
<proteinExistence type="inferred from homology"/>
<keyword evidence="16" id="KW-1185">Reference proteome</keyword>
<evidence type="ECO:0000256" key="6">
    <source>
        <dbReference type="ARBA" id="ARBA00022729"/>
    </source>
</evidence>
<dbReference type="InterPro" id="IPR012910">
    <property type="entry name" value="Plug_dom"/>
</dbReference>
<dbReference type="GO" id="GO:0009279">
    <property type="term" value="C:cell outer membrane"/>
    <property type="evidence" value="ECO:0007669"/>
    <property type="project" value="UniProtKB-SubCell"/>
</dbReference>
<dbReference type="Pfam" id="PF13715">
    <property type="entry name" value="CarbopepD_reg_2"/>
    <property type="match status" value="1"/>
</dbReference>
<reference evidence="15 16" key="1">
    <citation type="submission" date="2018-05" db="EMBL/GenBank/DDBJ databases">
        <title>Mucilaginibacter hurinus sp. nov., isolated from briquette warehouse soil.</title>
        <authorList>
            <person name="Choi L."/>
        </authorList>
    </citation>
    <scope>NUCLEOTIDE SEQUENCE [LARGE SCALE GENOMIC DNA]</scope>
    <source>
        <strain evidence="15 16">ZR32</strain>
    </source>
</reference>
<evidence type="ECO:0000256" key="2">
    <source>
        <dbReference type="ARBA" id="ARBA00022448"/>
    </source>
</evidence>
<dbReference type="AlphaFoldDB" id="A0A367GPC0"/>
<dbReference type="GO" id="GO:0015344">
    <property type="term" value="F:siderophore uptake transmembrane transporter activity"/>
    <property type="evidence" value="ECO:0007669"/>
    <property type="project" value="TreeGrafter"/>
</dbReference>
<keyword evidence="2 12" id="KW-0813">Transport</keyword>
<dbReference type="Gene3D" id="2.40.170.20">
    <property type="entry name" value="TonB-dependent receptor, beta-barrel domain"/>
    <property type="match status" value="1"/>
</dbReference>
<dbReference type="NCBIfam" id="TIGR04056">
    <property type="entry name" value="OMP_RagA_SusC"/>
    <property type="match status" value="1"/>
</dbReference>
<keyword evidence="8 13" id="KW-0798">TonB box</keyword>
<evidence type="ECO:0000313" key="15">
    <source>
        <dbReference type="EMBL" id="RCH55299.1"/>
    </source>
</evidence>
<dbReference type="Gene3D" id="2.60.40.1120">
    <property type="entry name" value="Carboxypeptidase-like, regulatory domain"/>
    <property type="match status" value="1"/>
</dbReference>
<evidence type="ECO:0000256" key="9">
    <source>
        <dbReference type="ARBA" id="ARBA00023136"/>
    </source>
</evidence>
<keyword evidence="3 12" id="KW-1134">Transmembrane beta strand</keyword>
<sequence length="1129" mass="125287">MNKSLFYDRVVHYALLLMKITSLACFVVCLMCLTAIAGNTYGQQFLEAPVTVKFKKTRLVDALDKIAADKHVRFAYTDMVLKQSLSITYNANNKSVKQVLSEVLAPYNLTYKVIGDVIVISEPTFATTIPGSQEQQKQVKVQGKVTDAANLSLPGVTISVKGTTIATTTDANGAFSIDAPDDAVLVFSFIGFVTKEVPVNGQTAINVQLIEDRITLNEVVVVGYGTQKRSSVVGAIDQVGTVAFEGKPAVNALQALQGTLPSLIIQQRSLEPGQAPNVNIRGIGTLGNNTPLLVIDGIVYEDFNAVNNINPSDIETSTVLKDAGAAAIYGSRSSNGVLLITTKKGQKNSKATVNYNGLIGSQVPRITYRPVHAFENAILRNEANVNAALSPIFSPQQVRDFQTRGDREWFLDAILQNAMQQNHNVSITGGSEKSTYLVSAGLLDQRNNLVGPGFGARRYNFRVNLTNEIGRLKLTSILAYNRTERKEHSFNTSTLIVDAGRTPTYYDIKDENGNYLTNDVLAQFNPLGILEQGGYRQADDDGINANISAELKITNDLKLRGVFGGTLVSNHTLERVKEVKFLPMGNYGADRNTNDINYKSLFLNTQLLAEYNKTFAKKHSIGVLVGVANESFTGKGNELRYRLTDPELGTPIGETEIVPSSRGTLQNTNETSLNSAFGRVTYDFENKYYGEFNFRIDASSKFNKQNRSAFFPSISAGYRISQEDFMEGYRDKFGDLKIRGSYGVLGNQNVGNYQFQNRFRRFPNVYGFNNQLVGGVDIDFANPDLRWERAATLNLGVDAGFLKNMLTLSFDYFNKTTRDILVEPAVPGTFGASLPLYNAGEVRNQGWEFNANYRINTKNFRHTFNFNVGDSKNKVLKFEGDQRLTSYDEMQILLKVGMPLASYVGYKTDGYFQNLDDINNGPKPTGLNVVPGDIRYVDVNKDGVIDENDKFVLGNPFPRFNFGFNYNVSYKQFDFALFVQGVGKRSMFVRGELVEPFHFNYGQVMYQHQLDYWTPMNPDARYPRLAANGSQSNTNNFRRGSDMYLYNGAYLRVKNIQLGYTLPAKVAQKIGMQKVRAYFSGQNLFTLSGIKFIDPEVSEFDNNLGAGGANSGRNYPVPVYYGFGLDISL</sequence>
<evidence type="ECO:0000256" key="1">
    <source>
        <dbReference type="ARBA" id="ARBA00004571"/>
    </source>
</evidence>
<evidence type="ECO:0000256" key="8">
    <source>
        <dbReference type="ARBA" id="ARBA00023077"/>
    </source>
</evidence>
<evidence type="ECO:0000256" key="10">
    <source>
        <dbReference type="ARBA" id="ARBA00023170"/>
    </source>
</evidence>
<dbReference type="SMART" id="SM00965">
    <property type="entry name" value="STN"/>
    <property type="match status" value="1"/>
</dbReference>
<feature type="domain" description="Secretin/TonB short N-terminal" evidence="14">
    <location>
        <begin position="72"/>
        <end position="123"/>
    </location>
</feature>
<name>A0A367GPC0_9SPHI</name>
<evidence type="ECO:0000256" key="4">
    <source>
        <dbReference type="ARBA" id="ARBA00022496"/>
    </source>
</evidence>
<evidence type="ECO:0000256" key="12">
    <source>
        <dbReference type="PROSITE-ProRule" id="PRU01360"/>
    </source>
</evidence>
<dbReference type="Pfam" id="PF00593">
    <property type="entry name" value="TonB_dep_Rec_b-barrel"/>
    <property type="match status" value="1"/>
</dbReference>
<dbReference type="Pfam" id="PF07715">
    <property type="entry name" value="Plug"/>
    <property type="match status" value="1"/>
</dbReference>
<dbReference type="SUPFAM" id="SSF56935">
    <property type="entry name" value="Porins"/>
    <property type="match status" value="1"/>
</dbReference>
<dbReference type="InterPro" id="IPR036942">
    <property type="entry name" value="Beta-barrel_TonB_sf"/>
</dbReference>
<dbReference type="PANTHER" id="PTHR30069">
    <property type="entry name" value="TONB-DEPENDENT OUTER MEMBRANE RECEPTOR"/>
    <property type="match status" value="1"/>
</dbReference>
<dbReference type="InterPro" id="IPR023996">
    <property type="entry name" value="TonB-dep_OMP_SusC/RagA"/>
</dbReference>
<accession>A0A367GPC0</accession>
<evidence type="ECO:0000256" key="13">
    <source>
        <dbReference type="RuleBase" id="RU003357"/>
    </source>
</evidence>